<protein>
    <submittedName>
        <fullName evidence="1">Uncharacterized protein</fullName>
    </submittedName>
</protein>
<evidence type="ECO:0000313" key="1">
    <source>
        <dbReference type="EMBL" id="GBO19725.1"/>
    </source>
</evidence>
<dbReference type="AlphaFoldDB" id="A0A4Y2V3C3"/>
<reference evidence="1 2" key="1">
    <citation type="journal article" date="2019" name="Sci. Rep.">
        <title>Orb-weaving spider Araneus ventricosus genome elucidates the spidroin gene catalogue.</title>
        <authorList>
            <person name="Kono N."/>
            <person name="Nakamura H."/>
            <person name="Ohtoshi R."/>
            <person name="Moran D.A.P."/>
            <person name="Shinohara A."/>
            <person name="Yoshida Y."/>
            <person name="Fujiwara M."/>
            <person name="Mori M."/>
            <person name="Tomita M."/>
            <person name="Arakawa K."/>
        </authorList>
    </citation>
    <scope>NUCLEOTIDE SEQUENCE [LARGE SCALE GENOMIC DNA]</scope>
</reference>
<evidence type="ECO:0000313" key="2">
    <source>
        <dbReference type="Proteomes" id="UP000499080"/>
    </source>
</evidence>
<accession>A0A4Y2V3C3</accession>
<gene>
    <name evidence="1" type="ORF">AVEN_274331_1</name>
</gene>
<proteinExistence type="predicted"/>
<organism evidence="1 2">
    <name type="scientific">Araneus ventricosus</name>
    <name type="common">Orbweaver spider</name>
    <name type="synonym">Epeira ventricosa</name>
    <dbReference type="NCBI Taxonomy" id="182803"/>
    <lineage>
        <taxon>Eukaryota</taxon>
        <taxon>Metazoa</taxon>
        <taxon>Ecdysozoa</taxon>
        <taxon>Arthropoda</taxon>
        <taxon>Chelicerata</taxon>
        <taxon>Arachnida</taxon>
        <taxon>Araneae</taxon>
        <taxon>Araneomorphae</taxon>
        <taxon>Entelegynae</taxon>
        <taxon>Araneoidea</taxon>
        <taxon>Araneidae</taxon>
        <taxon>Araneus</taxon>
    </lineage>
</organism>
<sequence length="146" mass="16010">MAKVSSLGINGSGTTVQQVSGGPAAALVHSAQFPTYSTEMNFLIPEECINSYLEIGSFTVHFMSQQWSESWYCCKHSFSFGIGTTSCASQFYTANISQLKRCLDSLEILYLPVDEITIALLPLSETSIIFFMSSSFICSSRISLDL</sequence>
<comment type="caution">
    <text evidence="1">The sequence shown here is derived from an EMBL/GenBank/DDBJ whole genome shotgun (WGS) entry which is preliminary data.</text>
</comment>
<keyword evidence="2" id="KW-1185">Reference proteome</keyword>
<name>A0A4Y2V3C3_ARAVE</name>
<dbReference type="EMBL" id="BGPR01043170">
    <property type="protein sequence ID" value="GBO19725.1"/>
    <property type="molecule type" value="Genomic_DNA"/>
</dbReference>
<dbReference type="Proteomes" id="UP000499080">
    <property type="component" value="Unassembled WGS sequence"/>
</dbReference>